<evidence type="ECO:0000256" key="8">
    <source>
        <dbReference type="SAM" id="SignalP"/>
    </source>
</evidence>
<dbReference type="PROSITE" id="PS00135">
    <property type="entry name" value="TRYPSIN_SER"/>
    <property type="match status" value="1"/>
</dbReference>
<evidence type="ECO:0000313" key="10">
    <source>
        <dbReference type="EMBL" id="WXI02679.1"/>
    </source>
</evidence>
<protein>
    <submittedName>
        <fullName evidence="10">Venom S1 protease 8</fullName>
    </submittedName>
</protein>
<dbReference type="EMBL" id="PP517429">
    <property type="protein sequence ID" value="WXI02679.1"/>
    <property type="molecule type" value="mRNA"/>
</dbReference>
<accession>A0AB38ZEJ3</accession>
<reference evidence="10" key="1">
    <citation type="submission" date="2024-03" db="EMBL/GenBank/DDBJ databases">
        <title>Venom adaptation and exaptation during the trophic switch to blood-feeding by kissing bugs (Reduviidae: Triatominae).</title>
        <authorList>
            <person name="Zdenek C.N."/>
            <person name="Cardoso F.C."/>
            <person name="Robinson S.D."/>
            <person name="Mercedes R.S."/>
            <person name="Raidjoe E.R."/>
            <person name="Hernandez-Vargas M.J."/>
            <person name="Jin J."/>
            <person name="Corzo G."/>
            <person name="Vetter I."/>
            <person name="King G.F."/>
            <person name="Fry B.G."/>
            <person name="Walker A."/>
        </authorList>
    </citation>
    <scope>NUCLEOTIDE SEQUENCE</scope>
</reference>
<dbReference type="GO" id="GO:0006508">
    <property type="term" value="P:proteolysis"/>
    <property type="evidence" value="ECO:0007669"/>
    <property type="project" value="UniProtKB-KW"/>
</dbReference>
<dbReference type="GO" id="GO:0004252">
    <property type="term" value="F:serine-type endopeptidase activity"/>
    <property type="evidence" value="ECO:0007669"/>
    <property type="project" value="InterPro"/>
</dbReference>
<dbReference type="InterPro" id="IPR009003">
    <property type="entry name" value="Peptidase_S1_PA"/>
</dbReference>
<organism evidence="10">
    <name type="scientific">Oncocephalus sp</name>
    <dbReference type="NCBI Taxonomy" id="2944721"/>
    <lineage>
        <taxon>Eukaryota</taxon>
        <taxon>Metazoa</taxon>
        <taxon>Ecdysozoa</taxon>
        <taxon>Arthropoda</taxon>
        <taxon>Hexapoda</taxon>
        <taxon>Insecta</taxon>
        <taxon>Pterygota</taxon>
        <taxon>Neoptera</taxon>
        <taxon>Paraneoptera</taxon>
        <taxon>Hemiptera</taxon>
        <taxon>Heteroptera</taxon>
        <taxon>Panheteroptera</taxon>
        <taxon>Cimicomorpha</taxon>
        <taxon>Reduviidae</taxon>
        <taxon>Stenopodainae</taxon>
        <taxon>Oncocephalus</taxon>
    </lineage>
</organism>
<proteinExistence type="evidence at transcript level"/>
<comment type="subcellular location">
    <subcellularLocation>
        <location evidence="1">Secreted</location>
    </subcellularLocation>
</comment>
<keyword evidence="6" id="KW-1015">Disulfide bond</keyword>
<dbReference type="AlphaFoldDB" id="A0AB38ZEJ3"/>
<dbReference type="InterPro" id="IPR033116">
    <property type="entry name" value="TRYPSIN_SER"/>
</dbReference>
<evidence type="ECO:0000256" key="7">
    <source>
        <dbReference type="RuleBase" id="RU363034"/>
    </source>
</evidence>
<dbReference type="GO" id="GO:0005576">
    <property type="term" value="C:extracellular region"/>
    <property type="evidence" value="ECO:0007669"/>
    <property type="project" value="UniProtKB-SubCell"/>
</dbReference>
<keyword evidence="3 7" id="KW-0645">Protease</keyword>
<dbReference type="FunFam" id="2.40.10.10:FF:000015">
    <property type="entry name" value="Atrial natriuretic peptide-converting enzyme"/>
    <property type="match status" value="1"/>
</dbReference>
<dbReference type="Pfam" id="PF00089">
    <property type="entry name" value="Trypsin"/>
    <property type="match status" value="1"/>
</dbReference>
<dbReference type="PRINTS" id="PR00722">
    <property type="entry name" value="CHYMOTRYPSIN"/>
</dbReference>
<feature type="chain" id="PRO_5044297163" evidence="8">
    <location>
        <begin position="21"/>
        <end position="294"/>
    </location>
</feature>
<evidence type="ECO:0000256" key="2">
    <source>
        <dbReference type="ARBA" id="ARBA00022525"/>
    </source>
</evidence>
<dbReference type="PANTHER" id="PTHR24252:SF7">
    <property type="entry name" value="HYALIN"/>
    <property type="match status" value="1"/>
</dbReference>
<evidence type="ECO:0000256" key="4">
    <source>
        <dbReference type="ARBA" id="ARBA00022801"/>
    </source>
</evidence>
<evidence type="ECO:0000256" key="5">
    <source>
        <dbReference type="ARBA" id="ARBA00022825"/>
    </source>
</evidence>
<evidence type="ECO:0000259" key="9">
    <source>
        <dbReference type="PROSITE" id="PS50240"/>
    </source>
</evidence>
<dbReference type="SUPFAM" id="SSF50494">
    <property type="entry name" value="Trypsin-like serine proteases"/>
    <property type="match status" value="1"/>
</dbReference>
<keyword evidence="4 7" id="KW-0378">Hydrolase</keyword>
<name>A0AB38ZEJ3_9HEMI</name>
<feature type="signal peptide" evidence="8">
    <location>
        <begin position="1"/>
        <end position="20"/>
    </location>
</feature>
<dbReference type="Gene3D" id="2.40.10.10">
    <property type="entry name" value="Trypsin-like serine proteases"/>
    <property type="match status" value="1"/>
</dbReference>
<evidence type="ECO:0000256" key="6">
    <source>
        <dbReference type="ARBA" id="ARBA00023157"/>
    </source>
</evidence>
<evidence type="ECO:0000256" key="3">
    <source>
        <dbReference type="ARBA" id="ARBA00022670"/>
    </source>
</evidence>
<dbReference type="InterPro" id="IPR001254">
    <property type="entry name" value="Trypsin_dom"/>
</dbReference>
<dbReference type="InterPro" id="IPR043504">
    <property type="entry name" value="Peptidase_S1_PA_chymotrypsin"/>
</dbReference>
<dbReference type="CDD" id="cd00190">
    <property type="entry name" value="Tryp_SPc"/>
    <property type="match status" value="1"/>
</dbReference>
<dbReference type="PROSITE" id="PS50240">
    <property type="entry name" value="TRYPSIN_DOM"/>
    <property type="match status" value="1"/>
</dbReference>
<evidence type="ECO:0000256" key="1">
    <source>
        <dbReference type="ARBA" id="ARBA00004613"/>
    </source>
</evidence>
<dbReference type="SMART" id="SM00020">
    <property type="entry name" value="Tryp_SPc"/>
    <property type="match status" value="1"/>
</dbReference>
<feature type="domain" description="Peptidase S1" evidence="9">
    <location>
        <begin position="50"/>
        <end position="284"/>
    </location>
</feature>
<keyword evidence="5 7" id="KW-0720">Serine protease</keyword>
<dbReference type="PROSITE" id="PS00134">
    <property type="entry name" value="TRYPSIN_HIS"/>
    <property type="match status" value="1"/>
</dbReference>
<dbReference type="InterPro" id="IPR018114">
    <property type="entry name" value="TRYPSIN_HIS"/>
</dbReference>
<keyword evidence="8" id="KW-0732">Signal</keyword>
<dbReference type="InterPro" id="IPR001314">
    <property type="entry name" value="Peptidase_S1A"/>
</dbReference>
<dbReference type="PANTHER" id="PTHR24252">
    <property type="entry name" value="ACROSIN-RELATED"/>
    <property type="match status" value="1"/>
</dbReference>
<sequence>MMNYIYFSILVVFFVHSTRAIDSEEFGFSGEGSTKTNCSCGWTNRKVGRIIGGEEAGMHEFPLIAALVTPKFMIGFCGGTIITEYHVLTAAHCFVPMKGRELAVSVGEHDLDRKDETPYTQVIPVEKIIEHPGYNRLGQHNDIAIVVLKDKIQFNQQVGRACLPTKRFDLVGKQVVAAGWGRTTAEGSGSSILLKVTLDVQPLDYCKKSYSYMKTNPATQICTHTDKKDSCKGDSGGPLMYYDPESKRIFHVGIASFGKSCATKDGGVWTDVFAFSDWIQKTIAETHPEQKTCG</sequence>
<keyword evidence="2" id="KW-0964">Secreted</keyword>